<dbReference type="PANTHER" id="PTHR12629">
    <property type="entry name" value="DIPHOSPHOINOSITOL POLYPHOSPHATE PHOSPHOHYDROLASE"/>
    <property type="match status" value="1"/>
</dbReference>
<evidence type="ECO:0000256" key="2">
    <source>
        <dbReference type="ARBA" id="ARBA00022723"/>
    </source>
</evidence>
<name>A0A5B8LN13_9HYPH</name>
<evidence type="ECO:0000256" key="1">
    <source>
        <dbReference type="ARBA" id="ARBA00001946"/>
    </source>
</evidence>
<dbReference type="InterPro" id="IPR015797">
    <property type="entry name" value="NUDIX_hydrolase-like_dom_sf"/>
</dbReference>
<keyword evidence="7" id="KW-1185">Reference proteome</keyword>
<feature type="domain" description="Nudix hydrolase" evidence="5">
    <location>
        <begin position="15"/>
        <end position="147"/>
    </location>
</feature>
<accession>A0A5B8LN13</accession>
<dbReference type="Pfam" id="PF00293">
    <property type="entry name" value="NUDIX"/>
    <property type="match status" value="1"/>
</dbReference>
<evidence type="ECO:0000313" key="6">
    <source>
        <dbReference type="EMBL" id="QDZ09677.1"/>
    </source>
</evidence>
<keyword evidence="4" id="KW-0460">Magnesium</keyword>
<dbReference type="Gene3D" id="3.90.79.10">
    <property type="entry name" value="Nucleoside Triphosphate Pyrophosphohydrolase"/>
    <property type="match status" value="1"/>
</dbReference>
<dbReference type="PROSITE" id="PS51462">
    <property type="entry name" value="NUDIX"/>
    <property type="match status" value="1"/>
</dbReference>
<organism evidence="6 7">
    <name type="scientific">Devosia ginsengisoli</name>
    <dbReference type="NCBI Taxonomy" id="400770"/>
    <lineage>
        <taxon>Bacteria</taxon>
        <taxon>Pseudomonadati</taxon>
        <taxon>Pseudomonadota</taxon>
        <taxon>Alphaproteobacteria</taxon>
        <taxon>Hyphomicrobiales</taxon>
        <taxon>Devosiaceae</taxon>
        <taxon>Devosia</taxon>
    </lineage>
</organism>
<evidence type="ECO:0000256" key="4">
    <source>
        <dbReference type="ARBA" id="ARBA00022842"/>
    </source>
</evidence>
<dbReference type="KEGG" id="dea:FPZ08_02270"/>
<dbReference type="AlphaFoldDB" id="A0A5B8LN13"/>
<evidence type="ECO:0000259" key="5">
    <source>
        <dbReference type="PROSITE" id="PS51462"/>
    </source>
</evidence>
<proteinExistence type="predicted"/>
<keyword evidence="3 6" id="KW-0378">Hydrolase</keyword>
<reference evidence="6 7" key="1">
    <citation type="submission" date="2019-07" db="EMBL/GenBank/DDBJ databases">
        <title>Full genome sequence of Devosia sp. Gsoil 520.</title>
        <authorList>
            <person name="Im W.-T."/>
        </authorList>
    </citation>
    <scope>NUCLEOTIDE SEQUENCE [LARGE SCALE GENOMIC DNA]</scope>
    <source>
        <strain evidence="6 7">Gsoil 520</strain>
    </source>
</reference>
<evidence type="ECO:0000256" key="3">
    <source>
        <dbReference type="ARBA" id="ARBA00022801"/>
    </source>
</evidence>
<dbReference type="OrthoDB" id="7066910at2"/>
<dbReference type="GO" id="GO:0046872">
    <property type="term" value="F:metal ion binding"/>
    <property type="evidence" value="ECO:0007669"/>
    <property type="project" value="UniProtKB-KW"/>
</dbReference>
<sequence>MTTRHQAEPTTAAETSARQVAALVWRQAGSGIEVLLVTSRISGHWLLPKGWHIEGKTPADSALQEAFEEAGVQGESGTEPIGAFDYRKIRKQGDALDCTVDVFAVRLRRLLGDWPEKPQRRRAWFTLAEAAARVTEPDLGRFLQQCSLAGLS</sequence>
<dbReference type="GO" id="GO:0005737">
    <property type="term" value="C:cytoplasm"/>
    <property type="evidence" value="ECO:0007669"/>
    <property type="project" value="TreeGrafter"/>
</dbReference>
<comment type="cofactor">
    <cofactor evidence="1">
        <name>Mg(2+)</name>
        <dbReference type="ChEBI" id="CHEBI:18420"/>
    </cofactor>
</comment>
<protein>
    <submittedName>
        <fullName evidence="6">NUDIX hydrolase</fullName>
    </submittedName>
</protein>
<dbReference type="RefSeq" id="WP_146288486.1">
    <property type="nucleotide sequence ID" value="NZ_CP042304.1"/>
</dbReference>
<dbReference type="EMBL" id="CP042304">
    <property type="protein sequence ID" value="QDZ09677.1"/>
    <property type="molecule type" value="Genomic_DNA"/>
</dbReference>
<dbReference type="Proteomes" id="UP000315364">
    <property type="component" value="Chromosome"/>
</dbReference>
<dbReference type="PANTHER" id="PTHR12629:SF0">
    <property type="entry name" value="DIPHOSPHOINOSITOL-POLYPHOSPHATE DIPHOSPHATASE"/>
    <property type="match status" value="1"/>
</dbReference>
<dbReference type="GO" id="GO:0016462">
    <property type="term" value="F:pyrophosphatase activity"/>
    <property type="evidence" value="ECO:0007669"/>
    <property type="project" value="InterPro"/>
</dbReference>
<dbReference type="InterPro" id="IPR000086">
    <property type="entry name" value="NUDIX_hydrolase_dom"/>
</dbReference>
<dbReference type="InterPro" id="IPR047198">
    <property type="entry name" value="DDP-like_NUDIX"/>
</dbReference>
<keyword evidence="2" id="KW-0479">Metal-binding</keyword>
<evidence type="ECO:0000313" key="7">
    <source>
        <dbReference type="Proteomes" id="UP000315364"/>
    </source>
</evidence>
<dbReference type="CDD" id="cd04666">
    <property type="entry name" value="NUDIX_DIPP2_like_Nudt4"/>
    <property type="match status" value="1"/>
</dbReference>
<gene>
    <name evidence="6" type="ORF">FPZ08_02270</name>
</gene>
<dbReference type="SUPFAM" id="SSF55811">
    <property type="entry name" value="Nudix"/>
    <property type="match status" value="1"/>
</dbReference>